<sequence>MKINIFFVFSFLATGLANQSIPNEEAAIETREYKQNRQHMEIVDSIQSSKSQLDSDATELNNTNTTNTTSTTNTTIPVYKPTILEIVKNIDTNPNFTMALDSLTKIHQSTSKPKAVQLNPILEKLNYVIDDASDQLGRFDYKNTTEVNVSELNKQIKYTDQKVQKLLRPAVSLADKQQSTDLEKSQLHTLNATAAELSEELQTSLPSIVYQQIVKLN</sequence>
<evidence type="ECO:0000256" key="2">
    <source>
        <dbReference type="SAM" id="SignalP"/>
    </source>
</evidence>
<dbReference type="EMBL" id="SPRX01000076">
    <property type="protein sequence ID" value="TIC62178.1"/>
    <property type="molecule type" value="Genomic_DNA"/>
</dbReference>
<accession>A0A4T0NFW6</accession>
<feature type="chain" id="PRO_5043198489" evidence="2">
    <location>
        <begin position="18"/>
        <end position="217"/>
    </location>
</feature>
<organism evidence="4 6">
    <name type="scientific">Wallemia mellicola</name>
    <dbReference type="NCBI Taxonomy" id="1708541"/>
    <lineage>
        <taxon>Eukaryota</taxon>
        <taxon>Fungi</taxon>
        <taxon>Dikarya</taxon>
        <taxon>Basidiomycota</taxon>
        <taxon>Wallemiomycotina</taxon>
        <taxon>Wallemiomycetes</taxon>
        <taxon>Wallemiales</taxon>
        <taxon>Wallemiaceae</taxon>
        <taxon>Wallemia</taxon>
    </lineage>
</organism>
<keyword evidence="2" id="KW-0732">Signal</keyword>
<dbReference type="AlphaFoldDB" id="A0A4T0NFW6"/>
<evidence type="ECO:0000313" key="5">
    <source>
        <dbReference type="Proteomes" id="UP000305647"/>
    </source>
</evidence>
<protein>
    <submittedName>
        <fullName evidence="4">Uncharacterized protein</fullName>
    </submittedName>
</protein>
<evidence type="ECO:0000313" key="6">
    <source>
        <dbReference type="Proteomes" id="UP000310708"/>
    </source>
</evidence>
<reference evidence="5 6" key="1">
    <citation type="submission" date="2019-03" db="EMBL/GenBank/DDBJ databases">
        <title>Sequencing 25 genomes of Wallemia mellicola.</title>
        <authorList>
            <person name="Gostincar C."/>
        </authorList>
    </citation>
    <scope>NUCLEOTIDE SEQUENCE [LARGE SCALE GENOMIC DNA]</scope>
    <source>
        <strain evidence="4 6">EXF-757</strain>
        <strain evidence="3 5">EXF-8738</strain>
    </source>
</reference>
<evidence type="ECO:0000256" key="1">
    <source>
        <dbReference type="SAM" id="MobiDB-lite"/>
    </source>
</evidence>
<name>A0A4T0NFW6_9BASI</name>
<feature type="compositionally biased region" description="Polar residues" evidence="1">
    <location>
        <begin position="47"/>
        <end position="60"/>
    </location>
</feature>
<dbReference type="Proteomes" id="UP000310708">
    <property type="component" value="Unassembled WGS sequence"/>
</dbReference>
<feature type="signal peptide" evidence="2">
    <location>
        <begin position="1"/>
        <end position="17"/>
    </location>
</feature>
<evidence type="ECO:0000313" key="4">
    <source>
        <dbReference type="EMBL" id="TIC62178.1"/>
    </source>
</evidence>
<dbReference type="Proteomes" id="UP000305647">
    <property type="component" value="Unassembled WGS sequence"/>
</dbReference>
<dbReference type="EMBL" id="SPRO01000044">
    <property type="protein sequence ID" value="TIC28183.1"/>
    <property type="molecule type" value="Genomic_DNA"/>
</dbReference>
<feature type="region of interest" description="Disordered" evidence="1">
    <location>
        <begin position="47"/>
        <end position="72"/>
    </location>
</feature>
<feature type="compositionally biased region" description="Low complexity" evidence="1">
    <location>
        <begin position="61"/>
        <end position="72"/>
    </location>
</feature>
<gene>
    <name evidence="4" type="ORF">E3Q01_04091</name>
    <name evidence="3" type="ORF">E3Q10_03365</name>
</gene>
<evidence type="ECO:0000313" key="3">
    <source>
        <dbReference type="EMBL" id="TIC28183.1"/>
    </source>
</evidence>
<proteinExistence type="predicted"/>
<comment type="caution">
    <text evidence="4">The sequence shown here is derived from an EMBL/GenBank/DDBJ whole genome shotgun (WGS) entry which is preliminary data.</text>
</comment>